<sequence length="140" mass="15937">MQFSCDPFSQLPIATPESRRTLKSPNSGIKHHTQEPCTLTIPNVNLRISNIIPERFFAIQSPSDKQNHLSPFTGNELCYLKLFYIGVKFATCSLQTRFTFLSRLIEFGCQARVTVFPPLFTSCNPCKNFVPAVFLQFKLD</sequence>
<gene>
    <name evidence="1" type="ORF">AYBTSS11_LOCUS20932</name>
</gene>
<dbReference type="EMBL" id="OY731404">
    <property type="protein sequence ID" value="CAJ1966964.1"/>
    <property type="molecule type" value="Genomic_DNA"/>
</dbReference>
<name>A0AA86T804_9FABA</name>
<accession>A0AA86T804</accession>
<dbReference type="Proteomes" id="UP001189624">
    <property type="component" value="Chromosome 7"/>
</dbReference>
<protein>
    <submittedName>
        <fullName evidence="1">Uncharacterized protein</fullName>
    </submittedName>
</protein>
<evidence type="ECO:0000313" key="1">
    <source>
        <dbReference type="EMBL" id="CAJ1966964.1"/>
    </source>
</evidence>
<reference evidence="1" key="1">
    <citation type="submission" date="2023-10" db="EMBL/GenBank/DDBJ databases">
        <authorList>
            <person name="Domelevo Entfellner J.-B."/>
        </authorList>
    </citation>
    <scope>NUCLEOTIDE SEQUENCE</scope>
</reference>
<organism evidence="1 2">
    <name type="scientific">Sphenostylis stenocarpa</name>
    <dbReference type="NCBI Taxonomy" id="92480"/>
    <lineage>
        <taxon>Eukaryota</taxon>
        <taxon>Viridiplantae</taxon>
        <taxon>Streptophyta</taxon>
        <taxon>Embryophyta</taxon>
        <taxon>Tracheophyta</taxon>
        <taxon>Spermatophyta</taxon>
        <taxon>Magnoliopsida</taxon>
        <taxon>eudicotyledons</taxon>
        <taxon>Gunneridae</taxon>
        <taxon>Pentapetalae</taxon>
        <taxon>rosids</taxon>
        <taxon>fabids</taxon>
        <taxon>Fabales</taxon>
        <taxon>Fabaceae</taxon>
        <taxon>Papilionoideae</taxon>
        <taxon>50 kb inversion clade</taxon>
        <taxon>NPAAA clade</taxon>
        <taxon>indigoferoid/millettioid clade</taxon>
        <taxon>Phaseoleae</taxon>
        <taxon>Sphenostylis</taxon>
    </lineage>
</organism>
<evidence type="ECO:0000313" key="2">
    <source>
        <dbReference type="Proteomes" id="UP001189624"/>
    </source>
</evidence>
<proteinExistence type="predicted"/>
<dbReference type="AlphaFoldDB" id="A0AA86T804"/>
<dbReference type="Gramene" id="rna-AYBTSS11_LOCUS20932">
    <property type="protein sequence ID" value="CAJ1966964.1"/>
    <property type="gene ID" value="gene-AYBTSS11_LOCUS20932"/>
</dbReference>
<keyword evidence="2" id="KW-1185">Reference proteome</keyword>